<dbReference type="Proteomes" id="UP000663856">
    <property type="component" value="Unassembled WGS sequence"/>
</dbReference>
<protein>
    <recommendedName>
        <fullName evidence="4">Calx-beta domain-containing protein</fullName>
    </recommendedName>
</protein>
<proteinExistence type="predicted"/>
<feature type="chain" id="PRO_5033047569" description="Calx-beta domain-containing protein" evidence="1">
    <location>
        <begin position="19"/>
        <end position="277"/>
    </location>
</feature>
<evidence type="ECO:0000313" key="3">
    <source>
        <dbReference type="Proteomes" id="UP000663856"/>
    </source>
</evidence>
<feature type="signal peptide" evidence="1">
    <location>
        <begin position="1"/>
        <end position="18"/>
    </location>
</feature>
<dbReference type="EMBL" id="CAJNRF010006237">
    <property type="protein sequence ID" value="CAF2079473.1"/>
    <property type="molecule type" value="Genomic_DNA"/>
</dbReference>
<evidence type="ECO:0000313" key="2">
    <source>
        <dbReference type="EMBL" id="CAF2079473.1"/>
    </source>
</evidence>
<reference evidence="2" key="1">
    <citation type="submission" date="2021-02" db="EMBL/GenBank/DDBJ databases">
        <authorList>
            <person name="Nowell W R."/>
        </authorList>
    </citation>
    <scope>NUCLEOTIDE SEQUENCE</scope>
</reference>
<name>A0A816S4Q6_9BILA</name>
<keyword evidence="1" id="KW-0732">Signal</keyword>
<sequence length="277" mass="31064">MLLFISLLWILIQHASNSMSLNCEYSSQEYQVVLRPDILMNSFENGVMQVISELAKIEKNNIMNFKVSKSSLAFKNVSLARYTIDNSRDLSDFYLKPVFKSRRNKPTKPADIVMKFSAEDPELVCIQLTTSKAFADSTTTKFELDIHSENGQLTYKSGISFKADMPLEFDQTTAVNVSSIFVDAGKLTRSGKPIIIVTVPEDKNIMQTAEFSVNLAGHKTGAEIIYFERGTKVKFEFSFKIKDMTVDPEVSRVAQQLTSYVSQLSSIASDATIDPDN</sequence>
<evidence type="ECO:0000256" key="1">
    <source>
        <dbReference type="SAM" id="SignalP"/>
    </source>
</evidence>
<dbReference type="AlphaFoldDB" id="A0A816S4Q6"/>
<accession>A0A816S4Q6</accession>
<gene>
    <name evidence="2" type="ORF">WKI299_LOCUS15793</name>
</gene>
<organism evidence="2 3">
    <name type="scientific">Rotaria magnacalcarata</name>
    <dbReference type="NCBI Taxonomy" id="392030"/>
    <lineage>
        <taxon>Eukaryota</taxon>
        <taxon>Metazoa</taxon>
        <taxon>Spiralia</taxon>
        <taxon>Gnathifera</taxon>
        <taxon>Rotifera</taxon>
        <taxon>Eurotatoria</taxon>
        <taxon>Bdelloidea</taxon>
        <taxon>Philodinida</taxon>
        <taxon>Philodinidae</taxon>
        <taxon>Rotaria</taxon>
    </lineage>
</organism>
<evidence type="ECO:0008006" key="4">
    <source>
        <dbReference type="Google" id="ProtNLM"/>
    </source>
</evidence>
<comment type="caution">
    <text evidence="2">The sequence shown here is derived from an EMBL/GenBank/DDBJ whole genome shotgun (WGS) entry which is preliminary data.</text>
</comment>